<dbReference type="InterPro" id="IPR009880">
    <property type="entry name" value="Glyoxal_oxidase_N"/>
</dbReference>
<organism evidence="3 4">
    <name type="scientific">Acer negundo</name>
    <name type="common">Box elder</name>
    <dbReference type="NCBI Taxonomy" id="4023"/>
    <lineage>
        <taxon>Eukaryota</taxon>
        <taxon>Viridiplantae</taxon>
        <taxon>Streptophyta</taxon>
        <taxon>Embryophyta</taxon>
        <taxon>Tracheophyta</taxon>
        <taxon>Spermatophyta</taxon>
        <taxon>Magnoliopsida</taxon>
        <taxon>eudicotyledons</taxon>
        <taxon>Gunneridae</taxon>
        <taxon>Pentapetalae</taxon>
        <taxon>rosids</taxon>
        <taxon>malvids</taxon>
        <taxon>Sapindales</taxon>
        <taxon>Sapindaceae</taxon>
        <taxon>Hippocastanoideae</taxon>
        <taxon>Acereae</taxon>
        <taxon>Acer</taxon>
    </lineage>
</organism>
<accession>A0AAD5JJK5</accession>
<proteinExistence type="predicted"/>
<dbReference type="InterPro" id="IPR037293">
    <property type="entry name" value="Gal_Oxidase_central_sf"/>
</dbReference>
<protein>
    <recommendedName>
        <fullName evidence="5">Galactose oxidase-like Early set domain-containing protein</fullName>
    </recommendedName>
</protein>
<dbReference type="Gene3D" id="2.60.40.10">
    <property type="entry name" value="Immunoglobulins"/>
    <property type="match status" value="1"/>
</dbReference>
<sequence length="160" mass="17661">MYHSTALLLRDGRVLVGGSNPHNYYNFTGVLFPTELSLEAFSPAYLNPENSSLRPKIILPASHAKLKYNQNLEVKFMVARTVALDKLSVTMVAPSFTTLSFSMNLRLLVLGSEKVIGIGNNTYMVQVTTPGSGNLAPLGYYLLFLVHQDIPSEGIWVNLQ</sequence>
<dbReference type="PANTHER" id="PTHR32208">
    <property type="entry name" value="SECRETED PROTEIN-RELATED"/>
    <property type="match status" value="1"/>
</dbReference>
<gene>
    <name evidence="3" type="ORF">LWI28_018084</name>
</gene>
<dbReference type="Pfam" id="PF07250">
    <property type="entry name" value="Glyoxal_oxid_N"/>
    <property type="match status" value="1"/>
</dbReference>
<feature type="domain" description="Galactose oxidase-like Early set" evidence="2">
    <location>
        <begin position="54"/>
        <end position="158"/>
    </location>
</feature>
<dbReference type="SUPFAM" id="SSF81296">
    <property type="entry name" value="E set domains"/>
    <property type="match status" value="1"/>
</dbReference>
<dbReference type="Pfam" id="PF09118">
    <property type="entry name" value="GO-like_E_set"/>
    <property type="match status" value="1"/>
</dbReference>
<dbReference type="AlphaFoldDB" id="A0AAD5JJK5"/>
<dbReference type="InterPro" id="IPR013783">
    <property type="entry name" value="Ig-like_fold"/>
</dbReference>
<dbReference type="InterPro" id="IPR015202">
    <property type="entry name" value="GO-like_E_set"/>
</dbReference>
<evidence type="ECO:0008006" key="5">
    <source>
        <dbReference type="Google" id="ProtNLM"/>
    </source>
</evidence>
<reference evidence="3" key="2">
    <citation type="submission" date="2023-02" db="EMBL/GenBank/DDBJ databases">
        <authorList>
            <person name="Swenson N.G."/>
            <person name="Wegrzyn J.L."/>
            <person name="Mcevoy S.L."/>
        </authorList>
    </citation>
    <scope>NUCLEOTIDE SEQUENCE</scope>
    <source>
        <strain evidence="3">91603</strain>
        <tissue evidence="3">Leaf</tissue>
    </source>
</reference>
<dbReference type="PANTHER" id="PTHR32208:SF62">
    <property type="entry name" value="OXIDASE, PUTATIVE, EXPRESSED-RELATED"/>
    <property type="match status" value="1"/>
</dbReference>
<feature type="domain" description="Glyoxal oxidase N-terminal" evidence="1">
    <location>
        <begin position="1"/>
        <end position="45"/>
    </location>
</feature>
<dbReference type="Proteomes" id="UP001064489">
    <property type="component" value="Chromosome 9"/>
</dbReference>
<evidence type="ECO:0000313" key="3">
    <source>
        <dbReference type="EMBL" id="KAI9201098.1"/>
    </source>
</evidence>
<dbReference type="CDD" id="cd02851">
    <property type="entry name" value="E_set_GO_C"/>
    <property type="match status" value="1"/>
</dbReference>
<keyword evidence="4" id="KW-1185">Reference proteome</keyword>
<name>A0AAD5JJK5_ACENE</name>
<dbReference type="EMBL" id="JAJSOW010000001">
    <property type="protein sequence ID" value="KAI9201098.1"/>
    <property type="molecule type" value="Genomic_DNA"/>
</dbReference>
<reference evidence="3" key="1">
    <citation type="journal article" date="2022" name="Plant J.">
        <title>Strategies of tolerance reflected in two North American maple genomes.</title>
        <authorList>
            <person name="McEvoy S.L."/>
            <person name="Sezen U.U."/>
            <person name="Trouern-Trend A."/>
            <person name="McMahon S.M."/>
            <person name="Schaberg P.G."/>
            <person name="Yang J."/>
            <person name="Wegrzyn J.L."/>
            <person name="Swenson N.G."/>
        </authorList>
    </citation>
    <scope>NUCLEOTIDE SEQUENCE</scope>
    <source>
        <strain evidence="3">91603</strain>
    </source>
</reference>
<comment type="caution">
    <text evidence="3">The sequence shown here is derived from an EMBL/GenBank/DDBJ whole genome shotgun (WGS) entry which is preliminary data.</text>
</comment>
<dbReference type="InterPro" id="IPR014756">
    <property type="entry name" value="Ig_E-set"/>
</dbReference>
<evidence type="ECO:0000313" key="4">
    <source>
        <dbReference type="Proteomes" id="UP001064489"/>
    </source>
</evidence>
<dbReference type="Gene3D" id="2.130.10.80">
    <property type="entry name" value="Galactose oxidase/kelch, beta-propeller"/>
    <property type="match status" value="1"/>
</dbReference>
<evidence type="ECO:0000259" key="1">
    <source>
        <dbReference type="Pfam" id="PF07250"/>
    </source>
</evidence>
<evidence type="ECO:0000259" key="2">
    <source>
        <dbReference type="Pfam" id="PF09118"/>
    </source>
</evidence>